<evidence type="ECO:0000256" key="2">
    <source>
        <dbReference type="ARBA" id="ARBA00022525"/>
    </source>
</evidence>
<reference evidence="7 8" key="1">
    <citation type="journal article" date="2023" name="G3 (Bethesda)">
        <title>A chromosome-length genome assembly and annotation of blackberry (Rubus argutus, cv. 'Hillquist').</title>
        <authorList>
            <person name="Bruna T."/>
            <person name="Aryal R."/>
            <person name="Dudchenko O."/>
            <person name="Sargent D.J."/>
            <person name="Mead D."/>
            <person name="Buti M."/>
            <person name="Cavallini A."/>
            <person name="Hytonen T."/>
            <person name="Andres J."/>
            <person name="Pham M."/>
            <person name="Weisz D."/>
            <person name="Mascagni F."/>
            <person name="Usai G."/>
            <person name="Natali L."/>
            <person name="Bassil N."/>
            <person name="Fernandez G.E."/>
            <person name="Lomsadze A."/>
            <person name="Armour M."/>
            <person name="Olukolu B."/>
            <person name="Poorten T."/>
            <person name="Britton C."/>
            <person name="Davik J."/>
            <person name="Ashrafi H."/>
            <person name="Aiden E.L."/>
            <person name="Borodovsky M."/>
            <person name="Worthington M."/>
        </authorList>
    </citation>
    <scope>NUCLEOTIDE SEQUENCE [LARGE SCALE GENOMIC DNA]</scope>
    <source>
        <strain evidence="7">PI 553951</strain>
    </source>
</reference>
<feature type="domain" description="Gnk2-homologous" evidence="6">
    <location>
        <begin position="1"/>
        <end position="71"/>
    </location>
</feature>
<dbReference type="InterPro" id="IPR002902">
    <property type="entry name" value="GNK2"/>
</dbReference>
<dbReference type="EMBL" id="JBEDUW010000006">
    <property type="protein sequence ID" value="KAK9923545.1"/>
    <property type="molecule type" value="Genomic_DNA"/>
</dbReference>
<evidence type="ECO:0000256" key="3">
    <source>
        <dbReference type="ARBA" id="ARBA00022729"/>
    </source>
</evidence>
<evidence type="ECO:0000313" key="7">
    <source>
        <dbReference type="EMBL" id="KAK9923545.1"/>
    </source>
</evidence>
<name>A0AAW1WHR8_RUBAR</name>
<dbReference type="AlphaFoldDB" id="A0AAW1WHR8"/>
<dbReference type="Proteomes" id="UP001457282">
    <property type="component" value="Unassembled WGS sequence"/>
</dbReference>
<comment type="caution">
    <text evidence="7">The sequence shown here is derived from an EMBL/GenBank/DDBJ whole genome shotgun (WGS) entry which is preliminary data.</text>
</comment>
<comment type="similarity">
    <text evidence="5">Belongs to the cysteine-rich repeat secretory protein family.</text>
</comment>
<dbReference type="PANTHER" id="PTHR32411:SF43">
    <property type="entry name" value="CYSTEINE-RICH REPEAT SECRETORY PROTEIN 38"/>
    <property type="match status" value="1"/>
</dbReference>
<accession>A0AAW1WHR8</accession>
<evidence type="ECO:0000256" key="1">
    <source>
        <dbReference type="ARBA" id="ARBA00004613"/>
    </source>
</evidence>
<protein>
    <recommendedName>
        <fullName evidence="6">Gnk2-homologous domain-containing protein</fullName>
    </recommendedName>
</protein>
<keyword evidence="4" id="KW-0677">Repeat</keyword>
<dbReference type="PANTHER" id="PTHR32411">
    <property type="entry name" value="CYSTEINE-RICH REPEAT SECRETORY PROTEIN 38-RELATED"/>
    <property type="match status" value="1"/>
</dbReference>
<evidence type="ECO:0000313" key="8">
    <source>
        <dbReference type="Proteomes" id="UP001457282"/>
    </source>
</evidence>
<organism evidence="7 8">
    <name type="scientific">Rubus argutus</name>
    <name type="common">Southern blackberry</name>
    <dbReference type="NCBI Taxonomy" id="59490"/>
    <lineage>
        <taxon>Eukaryota</taxon>
        <taxon>Viridiplantae</taxon>
        <taxon>Streptophyta</taxon>
        <taxon>Embryophyta</taxon>
        <taxon>Tracheophyta</taxon>
        <taxon>Spermatophyta</taxon>
        <taxon>Magnoliopsida</taxon>
        <taxon>eudicotyledons</taxon>
        <taxon>Gunneridae</taxon>
        <taxon>Pentapetalae</taxon>
        <taxon>rosids</taxon>
        <taxon>fabids</taxon>
        <taxon>Rosales</taxon>
        <taxon>Rosaceae</taxon>
        <taxon>Rosoideae</taxon>
        <taxon>Rosoideae incertae sedis</taxon>
        <taxon>Rubus</taxon>
    </lineage>
</organism>
<keyword evidence="3" id="KW-0732">Signal</keyword>
<evidence type="ECO:0000256" key="4">
    <source>
        <dbReference type="ARBA" id="ARBA00022737"/>
    </source>
</evidence>
<dbReference type="CDD" id="cd23509">
    <property type="entry name" value="Gnk2-like"/>
    <property type="match status" value="1"/>
</dbReference>
<sequence length="128" mass="14788">MLDITEIVYTIIYMAYSCYKSLFLCRDDITTAACRAFIPTAIAETVKLCPIEKQVVIWYDDCMLCYSNQSFFSTADESAGLFMWNTRNVTTEPNWFNLFLEASMTEVATETAQETTTNLPRKKRILRD</sequence>
<evidence type="ECO:0000259" key="6">
    <source>
        <dbReference type="PROSITE" id="PS51473"/>
    </source>
</evidence>
<dbReference type="Gene3D" id="3.30.430.20">
    <property type="entry name" value="Gnk2 domain, C-X8-C-X2-C motif"/>
    <property type="match status" value="1"/>
</dbReference>
<evidence type="ECO:0000256" key="5">
    <source>
        <dbReference type="ARBA" id="ARBA00038515"/>
    </source>
</evidence>
<dbReference type="Pfam" id="PF01657">
    <property type="entry name" value="Stress-antifung"/>
    <property type="match status" value="1"/>
</dbReference>
<keyword evidence="8" id="KW-1185">Reference proteome</keyword>
<comment type="subcellular location">
    <subcellularLocation>
        <location evidence="1">Secreted</location>
    </subcellularLocation>
</comment>
<keyword evidence="2" id="KW-0964">Secreted</keyword>
<dbReference type="GO" id="GO:0005576">
    <property type="term" value="C:extracellular region"/>
    <property type="evidence" value="ECO:0007669"/>
    <property type="project" value="UniProtKB-SubCell"/>
</dbReference>
<gene>
    <name evidence="7" type="ORF">M0R45_031957</name>
</gene>
<dbReference type="InterPro" id="IPR038408">
    <property type="entry name" value="GNK2_sf"/>
</dbReference>
<dbReference type="PROSITE" id="PS51473">
    <property type="entry name" value="GNK2"/>
    <property type="match status" value="1"/>
</dbReference>
<proteinExistence type="inferred from homology"/>
<dbReference type="InterPro" id="IPR050581">
    <property type="entry name" value="CRR_secretory_protein"/>
</dbReference>